<sequence>MQVQWVNEPERQTLLIEGDQCKYKNNCKSLQVAANGTLSSGTYTVQNSLCQSFRIYCLFKEGYGYTFLSSNTNVTVNMESLYDDKTHILVRFTKANKQYESTLAQIDTFASVPLSIQYNSYIGYNKPQNVNMTPYIYVGFIPASNTFKGAIQGWKRNGQEQFFNNCDGNPNSYIMFMFNHEHRGYTDYDGSRNPLLYKWYDNGTEVLSLDYVPGEFLTSYHEIHHGGCGGYSRGSGVPTTANIGMKFGE</sequence>
<protein>
    <submittedName>
        <fullName evidence="1">Uncharacterized protein</fullName>
    </submittedName>
</protein>
<name>A0ABY7EHP1_MYAAR</name>
<accession>A0ABY7EHP1</accession>
<dbReference type="Proteomes" id="UP001164746">
    <property type="component" value="Chromosome 6"/>
</dbReference>
<dbReference type="EMBL" id="CP111017">
    <property type="protein sequence ID" value="WAR08316.1"/>
    <property type="molecule type" value="Genomic_DNA"/>
</dbReference>
<organism evidence="1 2">
    <name type="scientific">Mya arenaria</name>
    <name type="common">Soft-shell clam</name>
    <dbReference type="NCBI Taxonomy" id="6604"/>
    <lineage>
        <taxon>Eukaryota</taxon>
        <taxon>Metazoa</taxon>
        <taxon>Spiralia</taxon>
        <taxon>Lophotrochozoa</taxon>
        <taxon>Mollusca</taxon>
        <taxon>Bivalvia</taxon>
        <taxon>Autobranchia</taxon>
        <taxon>Heteroconchia</taxon>
        <taxon>Euheterodonta</taxon>
        <taxon>Imparidentia</taxon>
        <taxon>Neoheterodontei</taxon>
        <taxon>Myida</taxon>
        <taxon>Myoidea</taxon>
        <taxon>Myidae</taxon>
        <taxon>Mya</taxon>
    </lineage>
</organism>
<evidence type="ECO:0000313" key="1">
    <source>
        <dbReference type="EMBL" id="WAR08316.1"/>
    </source>
</evidence>
<evidence type="ECO:0000313" key="2">
    <source>
        <dbReference type="Proteomes" id="UP001164746"/>
    </source>
</evidence>
<keyword evidence="2" id="KW-1185">Reference proteome</keyword>
<reference evidence="1" key="1">
    <citation type="submission" date="2022-11" db="EMBL/GenBank/DDBJ databases">
        <title>Centuries of genome instability and evolution in soft-shell clam transmissible cancer (bioRxiv).</title>
        <authorList>
            <person name="Hart S.F.M."/>
            <person name="Yonemitsu M.A."/>
            <person name="Giersch R.M."/>
            <person name="Beal B.F."/>
            <person name="Arriagada G."/>
            <person name="Davis B.W."/>
            <person name="Ostrander E.A."/>
            <person name="Goff S.P."/>
            <person name="Metzger M.J."/>
        </authorList>
    </citation>
    <scope>NUCLEOTIDE SEQUENCE</scope>
    <source>
        <strain evidence="1">MELC-2E11</strain>
        <tissue evidence="1">Siphon/mantle</tissue>
    </source>
</reference>
<proteinExistence type="predicted"/>
<gene>
    <name evidence="1" type="ORF">MAR_018274</name>
</gene>